<name>A0A9N9XD71_DIABA</name>
<dbReference type="OrthoDB" id="7700504at2759"/>
<protein>
    <submittedName>
        <fullName evidence="1">Uncharacterized protein</fullName>
    </submittedName>
</protein>
<dbReference type="PANTHER" id="PTHR46601:SF1">
    <property type="entry name" value="ADF-H DOMAIN-CONTAINING PROTEIN"/>
    <property type="match status" value="1"/>
</dbReference>
<accession>A0A9N9XD71</accession>
<proteinExistence type="predicted"/>
<sequence length="1103" mass="128106">MEHFKKWLQINSTEPIEKMMVDTDTQVDADASSIAQKPATTECGTQTDAWHGPPRAVRVTSLEGVNNFADFQRHSLYDWPEKVFKKTTIEVLNPLDSKCNVKVVALEPNDPKMMFSVQRVYRDRYPDLPTLERDFEVLENSTTVRREGERRTKVEKVIKLSASQHTRATLARSRACQRRDKTGGLGGSAPQIQLLNMAEGIIKCDVGNLTKSECHLNSYTKEKHLYKLEKLSAEEIVLLKYRIDNYYTISEGTICDHHKCIYLTYFTTFKYKCCDPFTIHPKNITTNLRILQLETCKKAMESLLLKLKPGDKICINCMKILNAKTVSMQVDSHISDQIDSVESISNPEPRRSERIPTHKDVSYCDDELSDSQKSVQSNVSVVSEFTLLSQEHRDINSVLSSLHMLSFDNQQFSKTKRIYDAEFLIQGVCTNFAKIVAKAGNVNISVPEPVTRNILEDSSVLKEIFKNLQHKFESSTTLRERLEYLALLPINWNRRKIRQYFNCTDYMYQKLSKFRKMDDQIDSVESISNPEPRRSERIPTHKDVSYCDDELSDSQKSVQSNVSVVSEFTLLSQEHRDINSVLSSLHMLSFDNQQFSKTKRIYDAEFLIQGVCTNFAKIVAKAGNVNISVPEPVTRNILEDSSVLKEIFKNLQHKFESSTTLRERLEYLALLPINWNRRKIRQYFNCTDYMYQKLSKFRKMDGFPENIKTYLRKKYTIISEELQNQIKDYYVSNENVYTFPGKRDYVISHDDQGRNILIQKKLLLYTVHDLYLKFKQEYSGSEKVPSFSFFAALKPVECIHAGDPGSHTICVCAQHQNVKLKLNAISKKLNYRDLLAGAVCIVDEEKCMTNQCKKCPRQLGVQQTFEKILKELDIKLSTEPIKYKNWIEEGSSALLQSFEENAEYFKTQLCKDIDDLTFHHFVADSQKRYLSDCKNKLDSYTCIILMDFSENYSFIIQQSVQAFYYNNSQATVHPFCIYFKNKESDQLLNVNYCMISDTKDHLAYTINAFTAKLMAEIKEKYSWIKNVIYFSDGAPQQYKNKVLWVPNNEVQKYECHLRKRFNAIKTFPNTRKHHSYIPVEGKQMIMKFTSFSEEQKIIDIDLE</sequence>
<gene>
    <name evidence="1" type="ORF">DIABBA_LOCUS4943</name>
</gene>
<keyword evidence="2" id="KW-1185">Reference proteome</keyword>
<organism evidence="1 2">
    <name type="scientific">Diabrotica balteata</name>
    <name type="common">Banded cucumber beetle</name>
    <dbReference type="NCBI Taxonomy" id="107213"/>
    <lineage>
        <taxon>Eukaryota</taxon>
        <taxon>Metazoa</taxon>
        <taxon>Ecdysozoa</taxon>
        <taxon>Arthropoda</taxon>
        <taxon>Hexapoda</taxon>
        <taxon>Insecta</taxon>
        <taxon>Pterygota</taxon>
        <taxon>Neoptera</taxon>
        <taxon>Endopterygota</taxon>
        <taxon>Coleoptera</taxon>
        <taxon>Polyphaga</taxon>
        <taxon>Cucujiformia</taxon>
        <taxon>Chrysomeloidea</taxon>
        <taxon>Chrysomelidae</taxon>
        <taxon>Galerucinae</taxon>
        <taxon>Diabroticina</taxon>
        <taxon>Diabroticites</taxon>
        <taxon>Diabrotica</taxon>
    </lineage>
</organism>
<dbReference type="Proteomes" id="UP001153709">
    <property type="component" value="Chromosome 3"/>
</dbReference>
<dbReference type="EMBL" id="OU898278">
    <property type="protein sequence ID" value="CAG9831342.1"/>
    <property type="molecule type" value="Genomic_DNA"/>
</dbReference>
<evidence type="ECO:0000313" key="1">
    <source>
        <dbReference type="EMBL" id="CAG9831342.1"/>
    </source>
</evidence>
<evidence type="ECO:0000313" key="2">
    <source>
        <dbReference type="Proteomes" id="UP001153709"/>
    </source>
</evidence>
<dbReference type="AlphaFoldDB" id="A0A9N9XD71"/>
<dbReference type="PANTHER" id="PTHR46601">
    <property type="entry name" value="ULP_PROTEASE DOMAIN-CONTAINING PROTEIN"/>
    <property type="match status" value="1"/>
</dbReference>
<reference evidence="1" key="1">
    <citation type="submission" date="2022-01" db="EMBL/GenBank/DDBJ databases">
        <authorList>
            <person name="King R."/>
        </authorList>
    </citation>
    <scope>NUCLEOTIDE SEQUENCE</scope>
</reference>